<evidence type="ECO:0000313" key="1">
    <source>
        <dbReference type="EMBL" id="SBP18787.1"/>
    </source>
</evidence>
<gene>
    <name evidence="1" type="primary">Nfu_g_1_015694</name>
</gene>
<sequence length="76" mass="9073">RMFYEGTNESMLLLHWNLICRGKDRKKNRCSSFYCLMSKGFCFKILTTVLYRQENLHVCAPLFCSHFSSLSHCKWI</sequence>
<name>A0A1A7XL23_9TELE</name>
<feature type="non-terminal residue" evidence="1">
    <location>
        <position position="1"/>
    </location>
</feature>
<reference evidence="1" key="1">
    <citation type="submission" date="2016-05" db="EMBL/GenBank/DDBJ databases">
        <authorList>
            <person name="Lavstsen T."/>
            <person name="Jespersen J.S."/>
        </authorList>
    </citation>
    <scope>NUCLEOTIDE SEQUENCE</scope>
    <source>
        <tissue evidence="1">Brain</tissue>
    </source>
</reference>
<accession>A0A1A7XL23</accession>
<proteinExistence type="predicted"/>
<dbReference type="EMBL" id="HADW01017387">
    <property type="protein sequence ID" value="SBP18787.1"/>
    <property type="molecule type" value="Transcribed_RNA"/>
</dbReference>
<organism evidence="1">
    <name type="scientific">Iconisemion striatum</name>
    <dbReference type="NCBI Taxonomy" id="60296"/>
    <lineage>
        <taxon>Eukaryota</taxon>
        <taxon>Metazoa</taxon>
        <taxon>Chordata</taxon>
        <taxon>Craniata</taxon>
        <taxon>Vertebrata</taxon>
        <taxon>Euteleostomi</taxon>
        <taxon>Actinopterygii</taxon>
        <taxon>Neopterygii</taxon>
        <taxon>Teleostei</taxon>
        <taxon>Neoteleostei</taxon>
        <taxon>Acanthomorphata</taxon>
        <taxon>Ovalentaria</taxon>
        <taxon>Atherinomorphae</taxon>
        <taxon>Cyprinodontiformes</taxon>
        <taxon>Nothobranchiidae</taxon>
        <taxon>Iconisemion</taxon>
    </lineage>
</organism>
<dbReference type="AlphaFoldDB" id="A0A1A7XL23"/>
<protein>
    <submittedName>
        <fullName evidence="1">Uncharacterized protein</fullName>
    </submittedName>
</protein>
<reference evidence="1" key="2">
    <citation type="submission" date="2016-06" db="EMBL/GenBank/DDBJ databases">
        <title>The genome of a short-lived fish provides insights into sex chromosome evolution and the genetic control of aging.</title>
        <authorList>
            <person name="Reichwald K."/>
            <person name="Felder M."/>
            <person name="Petzold A."/>
            <person name="Koch P."/>
            <person name="Groth M."/>
            <person name="Platzer M."/>
        </authorList>
    </citation>
    <scope>NUCLEOTIDE SEQUENCE</scope>
    <source>
        <tissue evidence="1">Brain</tissue>
    </source>
</reference>
<feature type="non-terminal residue" evidence="1">
    <location>
        <position position="76"/>
    </location>
</feature>